<comment type="caution">
    <text evidence="1">The sequence shown here is derived from an EMBL/GenBank/DDBJ whole genome shotgun (WGS) entry which is preliminary data.</text>
</comment>
<evidence type="ECO:0000313" key="1">
    <source>
        <dbReference type="EMBL" id="KAK1147829.1"/>
    </source>
</evidence>
<keyword evidence="2" id="KW-1185">Reference proteome</keyword>
<proteinExistence type="predicted"/>
<protein>
    <submittedName>
        <fullName evidence="1">Uncharacterized protein</fullName>
    </submittedName>
</protein>
<name>A0ACC3BC64_9EURO</name>
<dbReference type="EMBL" id="JAOPJF010000010">
    <property type="protein sequence ID" value="KAK1147829.1"/>
    <property type="molecule type" value="Genomic_DNA"/>
</dbReference>
<accession>A0ACC3BC64</accession>
<evidence type="ECO:0000313" key="2">
    <source>
        <dbReference type="Proteomes" id="UP001177260"/>
    </source>
</evidence>
<dbReference type="Proteomes" id="UP001177260">
    <property type="component" value="Unassembled WGS sequence"/>
</dbReference>
<organism evidence="1 2">
    <name type="scientific">Aspergillus melleus</name>
    <dbReference type="NCBI Taxonomy" id="138277"/>
    <lineage>
        <taxon>Eukaryota</taxon>
        <taxon>Fungi</taxon>
        <taxon>Dikarya</taxon>
        <taxon>Ascomycota</taxon>
        <taxon>Pezizomycotina</taxon>
        <taxon>Eurotiomycetes</taxon>
        <taxon>Eurotiomycetidae</taxon>
        <taxon>Eurotiales</taxon>
        <taxon>Aspergillaceae</taxon>
        <taxon>Aspergillus</taxon>
        <taxon>Aspergillus subgen. Circumdati</taxon>
    </lineage>
</organism>
<sequence length="393" mass="42349">MTTRDMMKALVLGALNHSLAVEDVPVPEPGPNQILVKVAAVALNTVDVMNVDHPLALQDRRVVGTDFAGVVERIGKDLKGLEDPRVRIGARVAGFVQGANSANDRPGAYAEYVVSDYDLTWRVADHIPLENAATMSMCGLTAAQGLFYRMGFPCPFYRTPTFGAVVEEPVNVFIYGATTNVGMFAAQLVRVAEKTAGKPVRLIGAASASKHASLKEAPYRYDVLVDYRDDDWPERVSEATGGSGVSYAVDAVSIGPTVAMVESTLSPSGRFAAYRTPSIGGFDMTTLKIKPVVGPVWEGLGVEIGYHGVTLPANPEARNFAAAFFEFIGQEQNSGFKLLESVPVRLMPGGMDQIISDGFSVIRNSPLVSRNGANRKEDAHLRPISMEKLVYRI</sequence>
<gene>
    <name evidence="1" type="ORF">N8T08_000342</name>
</gene>
<reference evidence="1 2" key="1">
    <citation type="journal article" date="2023" name="ACS Omega">
        <title>Identification of the Neoaspergillic Acid Biosynthesis Gene Cluster by Establishing an In Vitro CRISPR-Ribonucleoprotein Genetic System in Aspergillus melleus.</title>
        <authorList>
            <person name="Yuan B."/>
            <person name="Grau M.F."/>
            <person name="Murata R.M."/>
            <person name="Torok T."/>
            <person name="Venkateswaran K."/>
            <person name="Stajich J.E."/>
            <person name="Wang C.C.C."/>
        </authorList>
    </citation>
    <scope>NUCLEOTIDE SEQUENCE [LARGE SCALE GENOMIC DNA]</scope>
    <source>
        <strain evidence="1 2">IMV 1140</strain>
    </source>
</reference>